<evidence type="ECO:0008006" key="4">
    <source>
        <dbReference type="Google" id="ProtNLM"/>
    </source>
</evidence>
<dbReference type="PANTHER" id="PTHR35813:SF1">
    <property type="entry name" value="INNER MEMBRANE PROTEIN YBAN"/>
    <property type="match status" value="1"/>
</dbReference>
<dbReference type="GO" id="GO:0005886">
    <property type="term" value="C:plasma membrane"/>
    <property type="evidence" value="ECO:0007669"/>
    <property type="project" value="TreeGrafter"/>
</dbReference>
<accession>A0A7G9Y105</accession>
<keyword evidence="1" id="KW-1133">Transmembrane helix</keyword>
<dbReference type="InterPro" id="IPR007401">
    <property type="entry name" value="DUF454"/>
</dbReference>
<feature type="transmembrane region" description="Helical" evidence="1">
    <location>
        <begin position="82"/>
        <end position="102"/>
    </location>
</feature>
<dbReference type="AlphaFoldDB" id="A0A7G9Y105"/>
<name>A0A7G9Y105_9EURY</name>
<dbReference type="Pfam" id="PF04304">
    <property type="entry name" value="DUF454"/>
    <property type="match status" value="1"/>
</dbReference>
<dbReference type="PIRSF" id="PIRSF016789">
    <property type="entry name" value="DUF454"/>
    <property type="match status" value="1"/>
</dbReference>
<reference evidence="3" key="1">
    <citation type="submission" date="2020-06" db="EMBL/GenBank/DDBJ databases">
        <title>Unique genomic features of the anaerobic methanotrophic archaea.</title>
        <authorList>
            <person name="Chadwick G.L."/>
            <person name="Skennerton C.T."/>
            <person name="Laso-Perez R."/>
            <person name="Leu A.O."/>
            <person name="Speth D.R."/>
            <person name="Yu H."/>
            <person name="Morgan-Lang C."/>
            <person name="Hatzenpichler R."/>
            <person name="Goudeau D."/>
            <person name="Malmstrom R."/>
            <person name="Brazelton W.J."/>
            <person name="Woyke T."/>
            <person name="Hallam S.J."/>
            <person name="Tyson G.W."/>
            <person name="Wegener G."/>
            <person name="Boetius A."/>
            <person name="Orphan V."/>
        </authorList>
    </citation>
    <scope>NUCLEOTIDE SEQUENCE</scope>
</reference>
<feature type="transmembrane region" description="Helical" evidence="1">
    <location>
        <begin position="108"/>
        <end position="126"/>
    </location>
</feature>
<sequence>MCERPKGVVEMLLKIAGTAFMIIGGAGIFLPLLPTTPFLLLAAVCYARSSERWYNWLLYNRWFGSYIRNWHDGKGIPMRTKILSVVFLTLTIGYSAAFVVPFVLGKVVLILIAVCVSIHILLFPTLEPDSIA</sequence>
<dbReference type="EMBL" id="MT630656">
    <property type="protein sequence ID" value="QNO41689.1"/>
    <property type="molecule type" value="Genomic_DNA"/>
</dbReference>
<organism evidence="3">
    <name type="scientific">Candidatus Methanogaster sp. ANME-2c ERB4</name>
    <dbReference type="NCBI Taxonomy" id="2759911"/>
    <lineage>
        <taxon>Archaea</taxon>
        <taxon>Methanobacteriati</taxon>
        <taxon>Methanobacteriota</taxon>
        <taxon>Stenosarchaea group</taxon>
        <taxon>Methanomicrobia</taxon>
        <taxon>Methanosarcinales</taxon>
        <taxon>ANME-2 cluster</taxon>
        <taxon>Candidatus Methanogasteraceae</taxon>
        <taxon>Candidatus Methanogaster</taxon>
    </lineage>
</organism>
<evidence type="ECO:0000313" key="2">
    <source>
        <dbReference type="EMBL" id="QNO41262.1"/>
    </source>
</evidence>
<dbReference type="PANTHER" id="PTHR35813">
    <property type="entry name" value="INNER MEMBRANE PROTEIN YBAN"/>
    <property type="match status" value="1"/>
</dbReference>
<proteinExistence type="predicted"/>
<dbReference type="EMBL" id="MT630608">
    <property type="protein sequence ID" value="QNO41262.1"/>
    <property type="molecule type" value="Genomic_DNA"/>
</dbReference>
<protein>
    <recommendedName>
        <fullName evidence="4">Inner membrane protein YbaN</fullName>
    </recommendedName>
</protein>
<feature type="transmembrane region" description="Helical" evidence="1">
    <location>
        <begin position="12"/>
        <end position="33"/>
    </location>
</feature>
<gene>
    <name evidence="2" type="ORF">APGBGGHG_00045</name>
    <name evidence="3" type="ORF">IBOMKANJ_00009</name>
</gene>
<keyword evidence="1" id="KW-0472">Membrane</keyword>
<evidence type="ECO:0000313" key="3">
    <source>
        <dbReference type="EMBL" id="QNO41689.1"/>
    </source>
</evidence>
<evidence type="ECO:0000256" key="1">
    <source>
        <dbReference type="SAM" id="Phobius"/>
    </source>
</evidence>
<keyword evidence="1" id="KW-0812">Transmembrane</keyword>